<dbReference type="SMART" id="SM01152">
    <property type="entry name" value="DUF167"/>
    <property type="match status" value="1"/>
</dbReference>
<reference evidence="3 4" key="1">
    <citation type="submission" date="2016-03" db="EMBL/GenBank/DDBJ databases">
        <authorList>
            <person name="Ploux O."/>
        </authorList>
    </citation>
    <scope>NUCLEOTIDE SEQUENCE [LARGE SCALE GENOMIC DNA]</scope>
    <source>
        <strain evidence="3 4">BER2</strain>
    </source>
</reference>
<dbReference type="InterPro" id="IPR036591">
    <property type="entry name" value="YggU-like_sf"/>
</dbReference>
<comment type="similarity">
    <text evidence="1 2">Belongs to the UPF0235 family.</text>
</comment>
<dbReference type="GO" id="GO:0005737">
    <property type="term" value="C:cytoplasm"/>
    <property type="evidence" value="ECO:0007669"/>
    <property type="project" value="TreeGrafter"/>
</dbReference>
<dbReference type="RefSeq" id="WP_063243268.1">
    <property type="nucleotide sequence ID" value="NZ_CP168967.1"/>
</dbReference>
<dbReference type="HAMAP" id="MF_00634">
    <property type="entry name" value="UPF0235"/>
    <property type="match status" value="1"/>
</dbReference>
<evidence type="ECO:0000256" key="2">
    <source>
        <dbReference type="HAMAP-Rule" id="MF_00634"/>
    </source>
</evidence>
<accession>A0A150WTQ7</accession>
<dbReference type="NCBIfam" id="TIGR00251">
    <property type="entry name" value="DUF167 family protein"/>
    <property type="match status" value="1"/>
</dbReference>
<evidence type="ECO:0000313" key="3">
    <source>
        <dbReference type="EMBL" id="KYG67674.1"/>
    </source>
</evidence>
<dbReference type="SUPFAM" id="SSF69786">
    <property type="entry name" value="YggU-like"/>
    <property type="match status" value="1"/>
</dbReference>
<dbReference type="PANTHER" id="PTHR13420:SF7">
    <property type="entry name" value="UPF0235 PROTEIN C15ORF40"/>
    <property type="match status" value="1"/>
</dbReference>
<evidence type="ECO:0000256" key="1">
    <source>
        <dbReference type="ARBA" id="ARBA00010364"/>
    </source>
</evidence>
<name>A0A150WTQ7_BDEBC</name>
<gene>
    <name evidence="3" type="ORF">AZI85_16895</name>
</gene>
<sequence>MLEIIKGGVRLHLFIQPKSSKNEVVGPHNGELKIKITAPPVDGKANEALIEFLSDYFDIPKRQVVLVKGDTGRHKTVDLMGVEEKTARELLKL</sequence>
<comment type="caution">
    <text evidence="3">The sequence shown here is derived from an EMBL/GenBank/DDBJ whole genome shotgun (WGS) entry which is preliminary data.</text>
</comment>
<protein>
    <recommendedName>
        <fullName evidence="2">UPF0235 protein AZI85_16895</fullName>
    </recommendedName>
</protein>
<dbReference type="AlphaFoldDB" id="A0A150WTQ7"/>
<evidence type="ECO:0000313" key="4">
    <source>
        <dbReference type="Proteomes" id="UP000075391"/>
    </source>
</evidence>
<dbReference type="Gene3D" id="3.30.1200.10">
    <property type="entry name" value="YggU-like"/>
    <property type="match status" value="1"/>
</dbReference>
<dbReference type="OrthoDB" id="5295370at2"/>
<dbReference type="PANTHER" id="PTHR13420">
    <property type="entry name" value="UPF0235 PROTEIN C15ORF40"/>
    <property type="match status" value="1"/>
</dbReference>
<proteinExistence type="inferred from homology"/>
<dbReference type="Pfam" id="PF02594">
    <property type="entry name" value="DUF167"/>
    <property type="match status" value="1"/>
</dbReference>
<dbReference type="InterPro" id="IPR003746">
    <property type="entry name" value="DUF167"/>
</dbReference>
<dbReference type="Proteomes" id="UP000075391">
    <property type="component" value="Unassembled WGS sequence"/>
</dbReference>
<organism evidence="3 4">
    <name type="scientific">Bdellovibrio bacteriovorus</name>
    <dbReference type="NCBI Taxonomy" id="959"/>
    <lineage>
        <taxon>Bacteria</taxon>
        <taxon>Pseudomonadati</taxon>
        <taxon>Bdellovibrionota</taxon>
        <taxon>Bdellovibrionia</taxon>
        <taxon>Bdellovibrionales</taxon>
        <taxon>Pseudobdellovibrionaceae</taxon>
        <taxon>Bdellovibrio</taxon>
    </lineage>
</organism>
<dbReference type="EMBL" id="LUKF01000007">
    <property type="protein sequence ID" value="KYG67674.1"/>
    <property type="molecule type" value="Genomic_DNA"/>
</dbReference>